<dbReference type="Pfam" id="PF18029">
    <property type="entry name" value="Glyoxalase_6"/>
    <property type="match status" value="1"/>
</dbReference>
<dbReference type="EMBL" id="BARS01028916">
    <property type="protein sequence ID" value="GAF99888.1"/>
    <property type="molecule type" value="Genomic_DNA"/>
</dbReference>
<reference evidence="2" key="1">
    <citation type="journal article" date="2014" name="Front. Microbiol.">
        <title>High frequency of phylogenetically diverse reductive dehalogenase-homologous genes in deep subseafloor sedimentary metagenomes.</title>
        <authorList>
            <person name="Kawai M."/>
            <person name="Futagami T."/>
            <person name="Toyoda A."/>
            <person name="Takaki Y."/>
            <person name="Nishi S."/>
            <person name="Hori S."/>
            <person name="Arai W."/>
            <person name="Tsubouchi T."/>
            <person name="Morono Y."/>
            <person name="Uchiyama I."/>
            <person name="Ito T."/>
            <person name="Fujiyama A."/>
            <person name="Inagaki F."/>
            <person name="Takami H."/>
        </authorList>
    </citation>
    <scope>NUCLEOTIDE SEQUENCE</scope>
    <source>
        <strain evidence="2">Expedition CK06-06</strain>
    </source>
</reference>
<organism evidence="2">
    <name type="scientific">marine sediment metagenome</name>
    <dbReference type="NCBI Taxonomy" id="412755"/>
    <lineage>
        <taxon>unclassified sequences</taxon>
        <taxon>metagenomes</taxon>
        <taxon>ecological metagenomes</taxon>
    </lineage>
</organism>
<gene>
    <name evidence="2" type="ORF">S01H1_45272</name>
</gene>
<dbReference type="PROSITE" id="PS51819">
    <property type="entry name" value="VOC"/>
    <property type="match status" value="1"/>
</dbReference>
<comment type="caution">
    <text evidence="2">The sequence shown here is derived from an EMBL/GenBank/DDBJ whole genome shotgun (WGS) entry which is preliminary data.</text>
</comment>
<evidence type="ECO:0000313" key="2">
    <source>
        <dbReference type="EMBL" id="GAF99888.1"/>
    </source>
</evidence>
<dbReference type="InterPro" id="IPR041581">
    <property type="entry name" value="Glyoxalase_6"/>
</dbReference>
<dbReference type="AlphaFoldDB" id="X0U266"/>
<accession>X0U266</accession>
<dbReference type="InterPro" id="IPR029068">
    <property type="entry name" value="Glyas_Bleomycin-R_OHBP_Dase"/>
</dbReference>
<dbReference type="InterPro" id="IPR037523">
    <property type="entry name" value="VOC_core"/>
</dbReference>
<feature type="domain" description="VOC" evidence="1">
    <location>
        <begin position="2"/>
        <end position="113"/>
    </location>
</feature>
<protein>
    <recommendedName>
        <fullName evidence="1">VOC domain-containing protein</fullName>
    </recommendedName>
</protein>
<sequence>MNVERVKYLIWAADVDRAVRFYETLFGARITRQNPAVTDLDICGATVGIHSGGEGKRTWTGLSFQVADVVAGAAEVTAAGGILTHEPREENGEVPHLAMCADTEGNEFMLSRKRS</sequence>
<evidence type="ECO:0000259" key="1">
    <source>
        <dbReference type="PROSITE" id="PS51819"/>
    </source>
</evidence>
<name>X0U266_9ZZZZ</name>
<dbReference type="Gene3D" id="3.10.180.10">
    <property type="entry name" value="2,3-Dihydroxybiphenyl 1,2-Dioxygenase, domain 1"/>
    <property type="match status" value="1"/>
</dbReference>
<proteinExistence type="predicted"/>
<dbReference type="SUPFAM" id="SSF54593">
    <property type="entry name" value="Glyoxalase/Bleomycin resistance protein/Dihydroxybiphenyl dioxygenase"/>
    <property type="match status" value="1"/>
</dbReference>